<evidence type="ECO:0000313" key="2">
    <source>
        <dbReference type="EMBL" id="GLT24238.1"/>
    </source>
</evidence>
<gene>
    <name evidence="2" type="ORF">GCM10007933_37120</name>
</gene>
<dbReference type="RefSeq" id="WP_284189401.1">
    <property type="nucleotide sequence ID" value="NZ_BSPX01000079.1"/>
</dbReference>
<reference evidence="3" key="1">
    <citation type="journal article" date="2019" name="Int. J. Syst. Evol. Microbiol.">
        <title>The Global Catalogue of Microorganisms (GCM) 10K type strain sequencing project: providing services to taxonomists for standard genome sequencing and annotation.</title>
        <authorList>
            <consortium name="The Broad Institute Genomics Platform"/>
            <consortium name="The Broad Institute Genome Sequencing Center for Infectious Disease"/>
            <person name="Wu L."/>
            <person name="Ma J."/>
        </authorList>
    </citation>
    <scope>NUCLEOTIDE SEQUENCE [LARGE SCALE GENOMIC DNA]</scope>
    <source>
        <strain evidence="3">NBRC 102407</strain>
    </source>
</reference>
<organism evidence="2 3">
    <name type="scientific">Zoogloea oryzae</name>
    <dbReference type="NCBI Taxonomy" id="310767"/>
    <lineage>
        <taxon>Bacteria</taxon>
        <taxon>Pseudomonadati</taxon>
        <taxon>Pseudomonadota</taxon>
        <taxon>Betaproteobacteria</taxon>
        <taxon>Rhodocyclales</taxon>
        <taxon>Zoogloeaceae</taxon>
        <taxon>Zoogloea</taxon>
    </lineage>
</organism>
<proteinExistence type="predicted"/>
<sequence length="132" mass="13974">MSNIKPDTRVTAQEADADIDSYLALKAIPGYTPHNPAHSVEAATAAYNELLAAEEDVLLAENALAAARDAVMDGRRALRNVILGAKNEVRVIYGVSSNELASLGIKKKSDYARHSSTARKTDGDTSAAPGNH</sequence>
<evidence type="ECO:0000313" key="3">
    <source>
        <dbReference type="Proteomes" id="UP001157167"/>
    </source>
</evidence>
<evidence type="ECO:0000256" key="1">
    <source>
        <dbReference type="SAM" id="MobiDB-lite"/>
    </source>
</evidence>
<protein>
    <submittedName>
        <fullName evidence="2">Uncharacterized protein</fullName>
    </submittedName>
</protein>
<name>A0ABQ6FF53_9RHOO</name>
<feature type="compositionally biased region" description="Basic and acidic residues" evidence="1">
    <location>
        <begin position="109"/>
        <end position="123"/>
    </location>
</feature>
<dbReference type="Proteomes" id="UP001157167">
    <property type="component" value="Unassembled WGS sequence"/>
</dbReference>
<feature type="region of interest" description="Disordered" evidence="1">
    <location>
        <begin position="109"/>
        <end position="132"/>
    </location>
</feature>
<dbReference type="EMBL" id="BSPX01000079">
    <property type="protein sequence ID" value="GLT24238.1"/>
    <property type="molecule type" value="Genomic_DNA"/>
</dbReference>
<comment type="caution">
    <text evidence="2">The sequence shown here is derived from an EMBL/GenBank/DDBJ whole genome shotgun (WGS) entry which is preliminary data.</text>
</comment>
<accession>A0ABQ6FF53</accession>
<keyword evidence="3" id="KW-1185">Reference proteome</keyword>